<accession>A0A0H3ZMV3</accession>
<dbReference type="PROSITE" id="PS51257">
    <property type="entry name" value="PROKAR_LIPOPROTEIN"/>
    <property type="match status" value="1"/>
</dbReference>
<evidence type="ECO:0000256" key="1">
    <source>
        <dbReference type="SAM" id="SignalP"/>
    </source>
</evidence>
<feature type="signal peptide" evidence="1">
    <location>
        <begin position="1"/>
        <end position="19"/>
    </location>
</feature>
<feature type="chain" id="PRO_5005205083" description="Lipoprotein" evidence="1">
    <location>
        <begin position="20"/>
        <end position="58"/>
    </location>
</feature>
<protein>
    <recommendedName>
        <fullName evidence="3">Lipoprotein</fullName>
    </recommendedName>
</protein>
<evidence type="ECO:0008006" key="3">
    <source>
        <dbReference type="Google" id="ProtNLM"/>
    </source>
</evidence>
<proteinExistence type="predicted"/>
<name>A0A0H3ZMV3_9VIBR</name>
<reference evidence="2" key="1">
    <citation type="journal article" date="2015" name="MBio">
        <title>Eco-Evolutionary Dynamics of Episomes among Ecologically Cohesive Bacterial Populations.</title>
        <authorList>
            <person name="Xue H."/>
            <person name="Cordero O.X."/>
            <person name="Camas F.M."/>
            <person name="Trimble W."/>
            <person name="Meyer F."/>
            <person name="Guglielmini J."/>
            <person name="Rocha E.P."/>
            <person name="Polz M.F."/>
        </authorList>
    </citation>
    <scope>NUCLEOTIDE SEQUENCE</scope>
    <source>
        <strain evidence="2">FF_291</strain>
    </source>
</reference>
<sequence length="58" mass="6317">MLKKILVLLVITLSGCATSPTEEVDVKNSPCACIYDGRQLLQPTDAEKIEIIQEVKSA</sequence>
<dbReference type="EMBL" id="KP795540">
    <property type="protein sequence ID" value="AKN37593.1"/>
    <property type="molecule type" value="Genomic_DNA"/>
</dbReference>
<organism evidence="2">
    <name type="scientific">Vibrio sp. FF_291</name>
    <dbReference type="NCBI Taxonomy" id="1652832"/>
    <lineage>
        <taxon>Bacteria</taxon>
        <taxon>Pseudomonadati</taxon>
        <taxon>Pseudomonadota</taxon>
        <taxon>Gammaproteobacteria</taxon>
        <taxon>Vibrionales</taxon>
        <taxon>Vibrionaceae</taxon>
        <taxon>Vibrio</taxon>
    </lineage>
</organism>
<evidence type="ECO:0000313" key="2">
    <source>
        <dbReference type="EMBL" id="AKN37593.1"/>
    </source>
</evidence>
<dbReference type="AlphaFoldDB" id="A0A0H3ZMV3"/>
<keyword evidence="1" id="KW-0732">Signal</keyword>